<proteinExistence type="predicted"/>
<accession>A0A1P8WF75</accession>
<evidence type="ECO:0000313" key="1">
    <source>
        <dbReference type="EMBL" id="APZ92693.1"/>
    </source>
</evidence>
<organism evidence="1 2">
    <name type="scientific">Fuerstiella marisgermanici</name>
    <dbReference type="NCBI Taxonomy" id="1891926"/>
    <lineage>
        <taxon>Bacteria</taxon>
        <taxon>Pseudomonadati</taxon>
        <taxon>Planctomycetota</taxon>
        <taxon>Planctomycetia</taxon>
        <taxon>Planctomycetales</taxon>
        <taxon>Planctomycetaceae</taxon>
        <taxon>Fuerstiella</taxon>
    </lineage>
</organism>
<dbReference type="KEGG" id="fmr:Fuma_02305"/>
<name>A0A1P8WF75_9PLAN</name>
<reference evidence="1 2" key="1">
    <citation type="journal article" date="2016" name="Front. Microbiol.">
        <title>Fuerstia marisgermanicae gen. nov., sp. nov., an Unusual Member of the Phylum Planctomycetes from the German Wadden Sea.</title>
        <authorList>
            <person name="Kohn T."/>
            <person name="Heuer A."/>
            <person name="Jogler M."/>
            <person name="Vollmers J."/>
            <person name="Boedeker C."/>
            <person name="Bunk B."/>
            <person name="Rast P."/>
            <person name="Borchert D."/>
            <person name="Glockner I."/>
            <person name="Freese H.M."/>
            <person name="Klenk H.P."/>
            <person name="Overmann J."/>
            <person name="Kaster A.K."/>
            <person name="Rohde M."/>
            <person name="Wiegand S."/>
            <person name="Jogler C."/>
        </authorList>
    </citation>
    <scope>NUCLEOTIDE SEQUENCE [LARGE SCALE GENOMIC DNA]</scope>
    <source>
        <strain evidence="1 2">NH11</strain>
    </source>
</reference>
<dbReference type="AlphaFoldDB" id="A0A1P8WF75"/>
<sequence>MCLRCKTEGLFDTALNEASDFKWVELYERARTLPKSECVPKVWRTNHARRQMNRQNGFNPSS</sequence>
<dbReference type="EMBL" id="CP017641">
    <property type="protein sequence ID" value="APZ92693.1"/>
    <property type="molecule type" value="Genomic_DNA"/>
</dbReference>
<dbReference type="Proteomes" id="UP000187735">
    <property type="component" value="Chromosome"/>
</dbReference>
<gene>
    <name evidence="1" type="ORF">Fuma_02305</name>
</gene>
<protein>
    <submittedName>
        <fullName evidence="1">Uncharacterized protein</fullName>
    </submittedName>
</protein>
<evidence type="ECO:0000313" key="2">
    <source>
        <dbReference type="Proteomes" id="UP000187735"/>
    </source>
</evidence>
<keyword evidence="2" id="KW-1185">Reference proteome</keyword>